<sequence>MELFDNRYTVYHRDRSSSTNTKSDGGDVILRVEAWESDTEDLWVTLHININQIIKKLSICVVYLPPPVKIGTLTHFLDSIDRALNLSDDVIILGGFSKLFESVLYRIISKSIESCIIDEQHGFRGGRSIQTNLMSFVTETC</sequence>
<evidence type="ECO:0008006" key="3">
    <source>
        <dbReference type="Google" id="ProtNLM"/>
    </source>
</evidence>
<gene>
    <name evidence="1" type="ORF">PIBRA_LOCUS8465</name>
</gene>
<accession>A0A9P0TNG7</accession>
<dbReference type="Proteomes" id="UP001152562">
    <property type="component" value="Unassembled WGS sequence"/>
</dbReference>
<organism evidence="1 2">
    <name type="scientific">Pieris brassicae</name>
    <name type="common">White butterfly</name>
    <name type="synonym">Large white butterfly</name>
    <dbReference type="NCBI Taxonomy" id="7116"/>
    <lineage>
        <taxon>Eukaryota</taxon>
        <taxon>Metazoa</taxon>
        <taxon>Ecdysozoa</taxon>
        <taxon>Arthropoda</taxon>
        <taxon>Hexapoda</taxon>
        <taxon>Insecta</taxon>
        <taxon>Pterygota</taxon>
        <taxon>Neoptera</taxon>
        <taxon>Endopterygota</taxon>
        <taxon>Lepidoptera</taxon>
        <taxon>Glossata</taxon>
        <taxon>Ditrysia</taxon>
        <taxon>Papilionoidea</taxon>
        <taxon>Pieridae</taxon>
        <taxon>Pierinae</taxon>
        <taxon>Pieris</taxon>
    </lineage>
</organism>
<evidence type="ECO:0000313" key="2">
    <source>
        <dbReference type="Proteomes" id="UP001152562"/>
    </source>
</evidence>
<keyword evidence="2" id="KW-1185">Reference proteome</keyword>
<protein>
    <recommendedName>
        <fullName evidence="3">Reverse transcriptase domain-containing protein</fullName>
    </recommendedName>
</protein>
<comment type="caution">
    <text evidence="1">The sequence shown here is derived from an EMBL/GenBank/DDBJ whole genome shotgun (WGS) entry which is preliminary data.</text>
</comment>
<dbReference type="Gene3D" id="3.60.10.10">
    <property type="entry name" value="Endonuclease/exonuclease/phosphatase"/>
    <property type="match status" value="1"/>
</dbReference>
<proteinExistence type="predicted"/>
<name>A0A9P0TNG7_PIEBR</name>
<reference evidence="1" key="1">
    <citation type="submission" date="2022-05" db="EMBL/GenBank/DDBJ databases">
        <authorList>
            <person name="Okamura Y."/>
        </authorList>
    </citation>
    <scope>NUCLEOTIDE SEQUENCE</scope>
</reference>
<dbReference type="AlphaFoldDB" id="A0A9P0TNG7"/>
<dbReference type="EMBL" id="CALOZG010000025">
    <property type="protein sequence ID" value="CAH4032021.1"/>
    <property type="molecule type" value="Genomic_DNA"/>
</dbReference>
<dbReference type="InterPro" id="IPR036691">
    <property type="entry name" value="Endo/exonu/phosph_ase_sf"/>
</dbReference>
<evidence type="ECO:0000313" key="1">
    <source>
        <dbReference type="EMBL" id="CAH4032021.1"/>
    </source>
</evidence>